<organism evidence="1 2">
    <name type="scientific">Kickxella alabastrina</name>
    <dbReference type="NCBI Taxonomy" id="61397"/>
    <lineage>
        <taxon>Eukaryota</taxon>
        <taxon>Fungi</taxon>
        <taxon>Fungi incertae sedis</taxon>
        <taxon>Zoopagomycota</taxon>
        <taxon>Kickxellomycotina</taxon>
        <taxon>Kickxellomycetes</taxon>
        <taxon>Kickxellales</taxon>
        <taxon>Kickxellaceae</taxon>
        <taxon>Kickxella</taxon>
    </lineage>
</organism>
<keyword evidence="2" id="KW-1185">Reference proteome</keyword>
<gene>
    <name evidence="1" type="primary">EFR3_1</name>
    <name evidence="1" type="ORF">LPJ66_001668</name>
</gene>
<comment type="caution">
    <text evidence="1">The sequence shown here is derived from an EMBL/GenBank/DDBJ whole genome shotgun (WGS) entry which is preliminary data.</text>
</comment>
<evidence type="ECO:0000313" key="2">
    <source>
        <dbReference type="Proteomes" id="UP001150581"/>
    </source>
</evidence>
<sequence length="1077" mass="116884">MQRPVYEPNAFPVAGPRLSLQYAFPGGVPPFSTLSSFRPKRSRRIRNFVGCIMYPCIVCLRPQLSTSSHPPADFILFHSIFRRYVKHATLVEGCFPAEKSGETTPNSNELSYLVYYAQSKPAKLTKVGAYLSKRIAKDTYKLRRTDVLVGLHIYNALLAACGRDLYFFAKDVLGSLDTVLAANDFEFTKAATHTFALFCRSHSGATLAIDKSLRSLYTNLITTFAGYARAKVEDPANRKKAALGLCAIQAIAESQATYAAENYYELPRIVKAVAARITKSAEIGDKPAEAIAVEQQIASIGDSGTESTSTSSSLDNQQLGIWAWRCLETLVQKSHGQHSRIIISEVFKYLDSHLQWQPNQLCVDVVTAVISRLQTQDQNMVIVETLAFLTDGTLSSHMYLESGRHRENSVLASMEKDTAEHGAGDSSKTSNRWTCIIRILESMFCQPYVLVGISVMEALNVLVTFLLETVAGDRPAMPDYNLFESALATATSPAAAAVSDGPGLIDSTGPLSDYYHLLVAIGGLAMHQYYSSQLADMVGYLVSQMQLGDESGSTQRQQWLLQALYMVLRCTNSGAGSLASSNGGRDAPYDAANLSLETFAPLFTLLTHDSWDLHAQAADCIVEILRHNCHCSADPVWASAWSPGLVDAVYCKLSRSLVRAYAYQPTALRSAAYAATLVIFCELIDIQGANSVYNTVWALDEATPAQENSSWVTLTAIVWKKIAALELCAQLESHVASATKEAQGMDCWDTVVDDVCARNIRVMTVSVFGDPAIATSPFSNSADAGVQIRARDIAKKLSVKAALECLGPEAASKYTDSKAKRADSRANVLDSESAVDRVLCGATTAGRNGYDEISGDIAISPSSALDQIKGIRARVSVDWEAQMRHREPSPSPKVNLEHLRAALKDGLSMRSSDHVNDIDQRMRARGALSGLSIVHGKGKQLRQVSNTYSTTSASSCGQHELYPVDSGDSTDESDTRKPARSFEDNAEDKLQQRLKLEHHNALLAMGVDARNRPSMVDASGQPVPDEVRDLLDSINDGSGEFQVSGPVAANAACCAHANLDDTRGSSAVSTPVIDHVS</sequence>
<protein>
    <submittedName>
        <fullName evidence="1">Plasma membrane localization protein</fullName>
    </submittedName>
</protein>
<accession>A0ACC1ISN5</accession>
<reference evidence="1" key="1">
    <citation type="submission" date="2022-07" db="EMBL/GenBank/DDBJ databases">
        <title>Phylogenomic reconstructions and comparative analyses of Kickxellomycotina fungi.</title>
        <authorList>
            <person name="Reynolds N.K."/>
            <person name="Stajich J.E."/>
            <person name="Barry K."/>
            <person name="Grigoriev I.V."/>
            <person name="Crous P."/>
            <person name="Smith M.E."/>
        </authorList>
    </citation>
    <scope>NUCLEOTIDE SEQUENCE</scope>
    <source>
        <strain evidence="1">Benny 63K</strain>
    </source>
</reference>
<name>A0ACC1ISN5_9FUNG</name>
<proteinExistence type="predicted"/>
<dbReference type="EMBL" id="JANBPG010000099">
    <property type="protein sequence ID" value="KAJ1900145.1"/>
    <property type="molecule type" value="Genomic_DNA"/>
</dbReference>
<evidence type="ECO:0000313" key="1">
    <source>
        <dbReference type="EMBL" id="KAJ1900145.1"/>
    </source>
</evidence>
<dbReference type="Proteomes" id="UP001150581">
    <property type="component" value="Unassembled WGS sequence"/>
</dbReference>